<dbReference type="NCBIfam" id="TIGR03710">
    <property type="entry name" value="OAFO_sf"/>
    <property type="match status" value="1"/>
</dbReference>
<dbReference type="AlphaFoldDB" id="A0A840CGI1"/>
<dbReference type="PANTHER" id="PTHR32154:SF20">
    <property type="entry name" value="2-OXOGLUTARATE OXIDOREDUCTASE SUBUNIT KORA"/>
    <property type="match status" value="1"/>
</dbReference>
<dbReference type="SUPFAM" id="SSF53323">
    <property type="entry name" value="Pyruvate-ferredoxin oxidoreductase, PFOR, domain III"/>
    <property type="match status" value="1"/>
</dbReference>
<evidence type="ECO:0000256" key="1">
    <source>
        <dbReference type="ARBA" id="ARBA00023002"/>
    </source>
</evidence>
<dbReference type="InterPro" id="IPR002880">
    <property type="entry name" value="Pyrv_Fd/Flavodoxin_OxRdtase_N"/>
</dbReference>
<evidence type="ECO:0000259" key="2">
    <source>
        <dbReference type="Pfam" id="PF01558"/>
    </source>
</evidence>
<gene>
    <name evidence="5" type="ORF">GGR21_000986</name>
</gene>
<dbReference type="GO" id="GO:0047553">
    <property type="term" value="F:2-oxoglutarate synthase activity"/>
    <property type="evidence" value="ECO:0007669"/>
    <property type="project" value="UniProtKB-EC"/>
</dbReference>
<accession>A0A840CGI1</accession>
<sequence length="615" mass="67192">MQNTVEIKDVKDIVIRFSGDSGDGMQLTGTIFSNLSAIFGNEISTFPDYPAEIRAPQGTLSGVSGFQVHLGNRIYNSGDQSDVLVAMNPAALKVNAKYLKEDSVIIVDTDSFEKRDLEKALFATESPFTELGLTSQQIISVPITSLTKESLEGMELDMKSRIRCKNMFALGLVCWLFNRPLDVANNMLSSKFAKKPVLVEANLKVLADGYNYGHNTDMSITSYKVETVNVDKGFYLEVNGNTATAYGLIAASEKAERPLFLGSYPITPATDILHELVKFKQLGVKAIQVEDEIAGVCTAIGASFAGNLAATSTSGPGLALKSEAIGLAVMAELPLVVIDVQRGGPSTGLPTKTEQTDLRQALYGRNGESPIVVMAAATPTDCFDMAYWASKISLEHITPVILLTDGYIANGASAWRIPDMDKYPAIAPHDQTLVDSNEWRSALRDDTTYARYWAAAGTEGYTHRIGGLEKDYDTGAISTDPANHQKMVDTRRMKIEKISEYIPQLELVGGEDAELLIVGWGGTYGHLREAVERLNDMGHKVALAHFRFINPLPKNTLSVLSKFKNIVVAEQNNGQFAGYLMEKIPGLQVELYSRVEGQPFSISDLVETFKNKLEK</sequence>
<dbReference type="Pfam" id="PF17147">
    <property type="entry name" value="PFOR_II"/>
    <property type="match status" value="1"/>
</dbReference>
<feature type="domain" description="Pyruvate/ketoisovalerate oxidoreductase catalytic" evidence="2">
    <location>
        <begin position="22"/>
        <end position="210"/>
    </location>
</feature>
<keyword evidence="6" id="KW-1185">Reference proteome</keyword>
<evidence type="ECO:0000259" key="4">
    <source>
        <dbReference type="Pfam" id="PF17147"/>
    </source>
</evidence>
<dbReference type="InterPro" id="IPR019752">
    <property type="entry name" value="Pyrv/ketoisovalerate_OxRed_cat"/>
</dbReference>
<dbReference type="Pfam" id="PF01558">
    <property type="entry name" value="POR"/>
    <property type="match status" value="1"/>
</dbReference>
<dbReference type="RefSeq" id="WP_183306046.1">
    <property type="nucleotide sequence ID" value="NZ_JACIEP010000003.1"/>
</dbReference>
<dbReference type="EC" id="1.2.7.11" evidence="5"/>
<dbReference type="InterPro" id="IPR029061">
    <property type="entry name" value="THDP-binding"/>
</dbReference>
<dbReference type="EC" id="1.2.7.3" evidence="5"/>
<dbReference type="GO" id="GO:0006979">
    <property type="term" value="P:response to oxidative stress"/>
    <property type="evidence" value="ECO:0007669"/>
    <property type="project" value="TreeGrafter"/>
</dbReference>
<dbReference type="InterPro" id="IPR050722">
    <property type="entry name" value="Pyruvate:ferred/Flavod_OxRd"/>
</dbReference>
<proteinExistence type="predicted"/>
<evidence type="ECO:0000313" key="6">
    <source>
        <dbReference type="Proteomes" id="UP000555103"/>
    </source>
</evidence>
<dbReference type="Proteomes" id="UP000555103">
    <property type="component" value="Unassembled WGS sequence"/>
</dbReference>
<dbReference type="Gene3D" id="3.40.50.920">
    <property type="match status" value="1"/>
</dbReference>
<keyword evidence="1 5" id="KW-0560">Oxidoreductase</keyword>
<protein>
    <submittedName>
        <fullName evidence="5">2-oxoglutarate ferredoxin oxidoreductase subunit alpha</fullName>
        <ecNumber evidence="5">1.2.7.11</ecNumber>
        <ecNumber evidence="5">1.2.7.3</ecNumber>
    </submittedName>
</protein>
<dbReference type="SUPFAM" id="SSF52518">
    <property type="entry name" value="Thiamin diphosphate-binding fold (THDP-binding)"/>
    <property type="match status" value="1"/>
</dbReference>
<evidence type="ECO:0000259" key="3">
    <source>
        <dbReference type="Pfam" id="PF01855"/>
    </source>
</evidence>
<dbReference type="Gene3D" id="3.40.920.10">
    <property type="entry name" value="Pyruvate-ferredoxin oxidoreductase, PFOR, domain III"/>
    <property type="match status" value="1"/>
</dbReference>
<feature type="domain" description="Pyruvate flavodoxin/ferredoxin oxidoreductase pyrimidine binding" evidence="3">
    <location>
        <begin position="259"/>
        <end position="470"/>
    </location>
</feature>
<dbReference type="Pfam" id="PF01855">
    <property type="entry name" value="POR_N"/>
    <property type="match status" value="1"/>
</dbReference>
<evidence type="ECO:0000313" key="5">
    <source>
        <dbReference type="EMBL" id="MBB4035097.1"/>
    </source>
</evidence>
<organism evidence="5 6">
    <name type="scientific">Dysgonomonas hofstadii</name>
    <dbReference type="NCBI Taxonomy" id="637886"/>
    <lineage>
        <taxon>Bacteria</taxon>
        <taxon>Pseudomonadati</taxon>
        <taxon>Bacteroidota</taxon>
        <taxon>Bacteroidia</taxon>
        <taxon>Bacteroidales</taxon>
        <taxon>Dysgonomonadaceae</taxon>
        <taxon>Dysgonomonas</taxon>
    </lineage>
</organism>
<dbReference type="InterPro" id="IPR033412">
    <property type="entry name" value="PFOR_II"/>
</dbReference>
<name>A0A840CGI1_9BACT</name>
<dbReference type="InterPro" id="IPR009014">
    <property type="entry name" value="Transketo_C/PFOR_II"/>
</dbReference>
<dbReference type="CDD" id="cd07034">
    <property type="entry name" value="TPP_PYR_PFOR_IOR-alpha_like"/>
    <property type="match status" value="1"/>
</dbReference>
<dbReference type="EMBL" id="JACIEP010000003">
    <property type="protein sequence ID" value="MBB4035097.1"/>
    <property type="molecule type" value="Genomic_DNA"/>
</dbReference>
<dbReference type="InterPro" id="IPR002869">
    <property type="entry name" value="Pyrv_flavodox_OxRed_cen"/>
</dbReference>
<dbReference type="Gene3D" id="3.40.50.970">
    <property type="match status" value="1"/>
</dbReference>
<dbReference type="PANTHER" id="PTHR32154">
    <property type="entry name" value="PYRUVATE-FLAVODOXIN OXIDOREDUCTASE-RELATED"/>
    <property type="match status" value="1"/>
</dbReference>
<dbReference type="FunFam" id="3.40.50.970:FF:000022">
    <property type="entry name" value="2-oxoglutarate ferredoxin oxidoreductase alpha subunit"/>
    <property type="match status" value="1"/>
</dbReference>
<dbReference type="InterPro" id="IPR022367">
    <property type="entry name" value="2-oxoacid/accept_OxRdtase_asu"/>
</dbReference>
<comment type="caution">
    <text evidence="5">The sequence shown here is derived from an EMBL/GenBank/DDBJ whole genome shotgun (WGS) entry which is preliminary data.</text>
</comment>
<dbReference type="SUPFAM" id="SSF52922">
    <property type="entry name" value="TK C-terminal domain-like"/>
    <property type="match status" value="1"/>
</dbReference>
<reference evidence="5 6" key="1">
    <citation type="submission" date="2020-08" db="EMBL/GenBank/DDBJ databases">
        <title>Genomic Encyclopedia of Type Strains, Phase IV (KMG-IV): sequencing the most valuable type-strain genomes for metagenomic binning, comparative biology and taxonomic classification.</title>
        <authorList>
            <person name="Goeker M."/>
        </authorList>
    </citation>
    <scope>NUCLEOTIDE SEQUENCE [LARGE SCALE GENOMIC DNA]</scope>
    <source>
        <strain evidence="5 6">DSM 104969</strain>
    </source>
</reference>
<feature type="domain" description="Pyruvate:ferredoxin oxidoreductase core" evidence="4">
    <location>
        <begin position="513"/>
        <end position="600"/>
    </location>
</feature>